<evidence type="ECO:0000313" key="2">
    <source>
        <dbReference type="Proteomes" id="UP000284842"/>
    </source>
</evidence>
<evidence type="ECO:0000313" key="1">
    <source>
        <dbReference type="EMBL" id="PPQ68573.1"/>
    </source>
</evidence>
<dbReference type="AlphaFoldDB" id="A0A409VQR3"/>
<proteinExistence type="predicted"/>
<organism evidence="1 2">
    <name type="scientific">Panaeolus cyanescens</name>
    <dbReference type="NCBI Taxonomy" id="181874"/>
    <lineage>
        <taxon>Eukaryota</taxon>
        <taxon>Fungi</taxon>
        <taxon>Dikarya</taxon>
        <taxon>Basidiomycota</taxon>
        <taxon>Agaricomycotina</taxon>
        <taxon>Agaricomycetes</taxon>
        <taxon>Agaricomycetidae</taxon>
        <taxon>Agaricales</taxon>
        <taxon>Agaricineae</taxon>
        <taxon>Galeropsidaceae</taxon>
        <taxon>Panaeolus</taxon>
    </lineage>
</organism>
<sequence>MPSFSVPLEIADRIIDLYVDDMKALERKAHTPEYGERQHIPGPLRFPDLKNCALAGRLLLERSRKYLFTGIEIKTIEPDVYYLEPDIVPARGLYDLSADSFQGLQGLARALEGNPDLARHLDDVHVTWDAGSLYSAPFEALQTVLQFLRQRGGPHRIVFLPQCIGGGRVCRYTTSTSAHPDTLSLIGPQTREVECHLGDDISLLSLIPCQQVTSWVFGYCFGSSTEHQSAPTLIAHAQTRTRITSLRVNFSDKLFATMFTSRIQDTNTPVMDFSALHTLEISPDYFPDLVVGYHPQKIVASARAALQVFHMIVPHMNPRKLLLIWRINRDTKFTYTCKFDFSRSTGLRDVRLAAISTVSQRQPIGQQLSELLATLDTIPPNNNIERLEVYIFLRFTKDVDSCKTLLTENWAALDGTLCAIFSSQCPQLKRRDCIVFIVIDTFVWPYDDDVKAVIKSECRAFIEEIPSRFDRLRSCKAVNFNLDSRRYDLGGEPDEEIPV</sequence>
<reference evidence="1 2" key="1">
    <citation type="journal article" date="2018" name="Evol. Lett.">
        <title>Horizontal gene cluster transfer increased hallucinogenic mushroom diversity.</title>
        <authorList>
            <person name="Reynolds H.T."/>
            <person name="Vijayakumar V."/>
            <person name="Gluck-Thaler E."/>
            <person name="Korotkin H.B."/>
            <person name="Matheny P.B."/>
            <person name="Slot J.C."/>
        </authorList>
    </citation>
    <scope>NUCLEOTIDE SEQUENCE [LARGE SCALE GENOMIC DNA]</scope>
    <source>
        <strain evidence="1 2">2629</strain>
    </source>
</reference>
<dbReference type="Proteomes" id="UP000284842">
    <property type="component" value="Unassembled WGS sequence"/>
</dbReference>
<gene>
    <name evidence="1" type="ORF">CVT24_005585</name>
</gene>
<dbReference type="InParanoid" id="A0A409VQR3"/>
<protein>
    <submittedName>
        <fullName evidence="1">Uncharacterized protein</fullName>
    </submittedName>
</protein>
<accession>A0A409VQR3</accession>
<keyword evidence="2" id="KW-1185">Reference proteome</keyword>
<comment type="caution">
    <text evidence="1">The sequence shown here is derived from an EMBL/GenBank/DDBJ whole genome shotgun (WGS) entry which is preliminary data.</text>
</comment>
<dbReference type="EMBL" id="NHTK01006005">
    <property type="protein sequence ID" value="PPQ68573.1"/>
    <property type="molecule type" value="Genomic_DNA"/>
</dbReference>
<name>A0A409VQR3_9AGAR</name>